<proteinExistence type="predicted"/>
<dbReference type="RefSeq" id="WP_181653982.1">
    <property type="nucleotide sequence ID" value="NZ_WSEL01000003.1"/>
</dbReference>
<keyword evidence="3" id="KW-1185">Reference proteome</keyword>
<feature type="region of interest" description="Disordered" evidence="1">
    <location>
        <begin position="104"/>
        <end position="126"/>
    </location>
</feature>
<dbReference type="InterPro" id="IPR013433">
    <property type="entry name" value="PHA_gran_rgn"/>
</dbReference>
<dbReference type="AlphaFoldDB" id="A0A6N8IV53"/>
<evidence type="ECO:0000256" key="1">
    <source>
        <dbReference type="SAM" id="MobiDB-lite"/>
    </source>
</evidence>
<dbReference type="NCBIfam" id="TIGR02610">
    <property type="entry name" value="PHA_gran_rgn"/>
    <property type="match status" value="1"/>
</dbReference>
<gene>
    <name evidence="2" type="ORF">GON04_10210</name>
</gene>
<sequence>MPDIHIEREHALGLPTARQLAFQWAQQAEHKLAMACTYEEGKTSDLVSFTRSGVNGELRVTHDRFELRARLGFLLGAFKDRIEAEIVKNLDALLRHQDPVQAFQQGVAEHAPRAAAGRHAPRPRKA</sequence>
<protein>
    <submittedName>
        <fullName evidence="2">Polyhydroxyalkanoic acid synthase</fullName>
    </submittedName>
</protein>
<evidence type="ECO:0000313" key="2">
    <source>
        <dbReference type="EMBL" id="MVQ29823.1"/>
    </source>
</evidence>
<organism evidence="2 3">
    <name type="scientific">Ramlibacter pinisoli</name>
    <dbReference type="NCBI Taxonomy" id="2682844"/>
    <lineage>
        <taxon>Bacteria</taxon>
        <taxon>Pseudomonadati</taxon>
        <taxon>Pseudomonadota</taxon>
        <taxon>Betaproteobacteria</taxon>
        <taxon>Burkholderiales</taxon>
        <taxon>Comamonadaceae</taxon>
        <taxon>Ramlibacter</taxon>
    </lineage>
</organism>
<dbReference type="Pfam" id="PF09650">
    <property type="entry name" value="PHA_gran_rgn"/>
    <property type="match status" value="1"/>
</dbReference>
<accession>A0A6N8IV53</accession>
<dbReference type="Proteomes" id="UP000469385">
    <property type="component" value="Unassembled WGS sequence"/>
</dbReference>
<reference evidence="2 3" key="1">
    <citation type="submission" date="2019-12" db="EMBL/GenBank/DDBJ databases">
        <authorList>
            <person name="Huq M.A."/>
        </authorList>
    </citation>
    <scope>NUCLEOTIDE SEQUENCE [LARGE SCALE GENOMIC DNA]</scope>
    <source>
        <strain evidence="2 3">MAH-25</strain>
    </source>
</reference>
<name>A0A6N8IV53_9BURK</name>
<evidence type="ECO:0000313" key="3">
    <source>
        <dbReference type="Proteomes" id="UP000469385"/>
    </source>
</evidence>
<comment type="caution">
    <text evidence="2">The sequence shown here is derived from an EMBL/GenBank/DDBJ whole genome shotgun (WGS) entry which is preliminary data.</text>
</comment>
<dbReference type="EMBL" id="WSEL01000003">
    <property type="protein sequence ID" value="MVQ29823.1"/>
    <property type="molecule type" value="Genomic_DNA"/>
</dbReference>